<dbReference type="EMBL" id="CP133148">
    <property type="protein sequence ID" value="WVT02480.1"/>
    <property type="molecule type" value="Genomic_DNA"/>
</dbReference>
<evidence type="ECO:0000313" key="2">
    <source>
        <dbReference type="EMBL" id="WVT02480.1"/>
    </source>
</evidence>
<keyword evidence="1" id="KW-1133">Transmembrane helix</keyword>
<keyword evidence="1" id="KW-0812">Transmembrane</keyword>
<sequence>MADDDDLSDRPAGFLARLSAIETIVVAIIALIALAGLLLIGKGFYMKARAEVSQALLRKSFEEPLRGAANGRRAGEARWHANGINTSASGRHLALATCWPFDAVEQGPMRYIVNAELVGEQRALPLTTGSISR</sequence>
<proteinExistence type="predicted"/>
<feature type="transmembrane region" description="Helical" evidence="1">
    <location>
        <begin position="20"/>
        <end position="40"/>
    </location>
</feature>
<keyword evidence="3" id="KW-1185">Reference proteome</keyword>
<reference evidence="2" key="1">
    <citation type="submission" date="2023-08" db="EMBL/GenBank/DDBJ databases">
        <title>Complete genome sequence of Sinorhizobium chiapanecum ITTG S70 isolated from Acaciella angustissima nodules in Chiapas-Mexico.</title>
        <authorList>
            <person name="Rincon-Rosales R."/>
            <person name="Rogel M.A."/>
            <person name="Rincon-Medina C.I."/>
            <person name="Guerrero G."/>
            <person name="Manzano-Gomez L.A."/>
            <person name="Lopez-Lopez A."/>
            <person name="Rincon Molina F.A."/>
            <person name="Martinez-Romero E."/>
        </authorList>
    </citation>
    <scope>NUCLEOTIDE SEQUENCE</scope>
    <source>
        <strain evidence="2">ITTG S70</strain>
    </source>
</reference>
<gene>
    <name evidence="2" type="ORF">RB548_13245</name>
</gene>
<protein>
    <submittedName>
        <fullName evidence="2">Uncharacterized protein</fullName>
    </submittedName>
</protein>
<name>A0ABZ2B4R3_9HYPH</name>
<dbReference type="RefSeq" id="WP_331371757.1">
    <property type="nucleotide sequence ID" value="NZ_CP133148.1"/>
</dbReference>
<accession>A0ABZ2B4R3</accession>
<evidence type="ECO:0000256" key="1">
    <source>
        <dbReference type="SAM" id="Phobius"/>
    </source>
</evidence>
<dbReference type="Proteomes" id="UP001432360">
    <property type="component" value="Chromosome"/>
</dbReference>
<keyword evidence="1" id="KW-0472">Membrane</keyword>
<organism evidence="2 3">
    <name type="scientific">Sinorhizobium chiapasense</name>
    <dbReference type="NCBI Taxonomy" id="501572"/>
    <lineage>
        <taxon>Bacteria</taxon>
        <taxon>Pseudomonadati</taxon>
        <taxon>Pseudomonadota</taxon>
        <taxon>Alphaproteobacteria</taxon>
        <taxon>Hyphomicrobiales</taxon>
        <taxon>Rhizobiaceae</taxon>
        <taxon>Sinorhizobium/Ensifer group</taxon>
        <taxon>Sinorhizobium</taxon>
    </lineage>
</organism>
<evidence type="ECO:0000313" key="3">
    <source>
        <dbReference type="Proteomes" id="UP001432360"/>
    </source>
</evidence>